<dbReference type="GO" id="GO:0004222">
    <property type="term" value="F:metalloendopeptidase activity"/>
    <property type="evidence" value="ECO:0007669"/>
    <property type="project" value="InterPro"/>
</dbReference>
<protein>
    <recommendedName>
        <fullName evidence="8">Peptidase M3A/M3B catalytic domain-containing protein</fullName>
    </recommendedName>
</protein>
<sequence>MFCFSKYVKLYTQRCFTSKFIRTASFHLTNTDISQSTTLKLSKSNPINQRRSIHPNTTQGYVIMPPEMPPDTELDNSYLRTNEIQDFSDSTPDKMIRAMAKLCQIYDMELEKQISNIKMNPTNSFNSIFSNIEQVYAPLRSTFNISNQLYELSNIYDNACSRTMELHERVSFDTLSDKSLYKIIKKLYNDDGKYLNKEQLYICNIFLSRMQYYGPHLSISKSEALQNVFNRYARHYFDFKCVVKLSMDQFSYQHDNLDDLREMPPNQLMYMSVNKNEPRLGPWNVSLDKRSVMPFLEYCSSPKARYFAWNALVNISSLKHNTLKLSNHNRIVKLMTERESICKHLNYPSFVDIFLNETEFTSLDQVENFINDLKCKIKPLVDLDYAEICKFAHENECTHTIEAWDVDFWKRKFIDDKIYNVGLNSCDGTSFHEYFGYSSMLNNCWKILSDLFDLNLTETTTNIHPWGEGVKMFSVAKDDQIFGHIFIDPLSPYNSNQFRHVAGQVRSKMTNSLPTAYINLYNLPPISQQFVKWDYSMNVNSFVSFIQQLGSALEYICTNSEFSLIQFERGALGSISQTVFKEIFTQPLFLNKILVNQSNERLPLDICKRIHSAIHTSSYNYMYSLFLSAMDLELNGRWSHWNDATKAIWRFFMPVALNVDDKRACSLDILYNDKTAGRLFQKQWIETMGYDIAEKMLSNSTNEANFLAITRKYEKIILKKSNTFRPIEMTRNFLQREPSSDAVFNHFSKHCLTKITILNVNKL</sequence>
<dbReference type="Gene3D" id="1.10.1370.10">
    <property type="entry name" value="Neurolysin, domain 3"/>
    <property type="match status" value="1"/>
</dbReference>
<dbReference type="Proteomes" id="UP000078046">
    <property type="component" value="Unassembled WGS sequence"/>
</dbReference>
<evidence type="ECO:0000256" key="7">
    <source>
        <dbReference type="RuleBase" id="RU003435"/>
    </source>
</evidence>
<accession>A0A177B8Z7</accession>
<evidence type="ECO:0000256" key="4">
    <source>
        <dbReference type="ARBA" id="ARBA00022801"/>
    </source>
</evidence>
<dbReference type="InterPro" id="IPR001567">
    <property type="entry name" value="Pept_M3A_M3B_dom"/>
</dbReference>
<dbReference type="InterPro" id="IPR024077">
    <property type="entry name" value="Neurolysin/TOP_dom2"/>
</dbReference>
<keyword evidence="6 7" id="KW-0482">Metalloprotease</keyword>
<keyword evidence="4 7" id="KW-0378">Hydrolase</keyword>
<dbReference type="OrthoDB" id="534666at2759"/>
<evidence type="ECO:0000313" key="10">
    <source>
        <dbReference type="Proteomes" id="UP000078046"/>
    </source>
</evidence>
<name>A0A177B8Z7_9BILA</name>
<dbReference type="GO" id="GO:0046872">
    <property type="term" value="F:metal ion binding"/>
    <property type="evidence" value="ECO:0007669"/>
    <property type="project" value="UniProtKB-UniRule"/>
</dbReference>
<evidence type="ECO:0000256" key="3">
    <source>
        <dbReference type="ARBA" id="ARBA00022723"/>
    </source>
</evidence>
<dbReference type="PANTHER" id="PTHR11804:SF83">
    <property type="entry name" value="LD37516P"/>
    <property type="match status" value="1"/>
</dbReference>
<gene>
    <name evidence="9" type="ORF">A3Q56_02207</name>
</gene>
<organism evidence="9 10">
    <name type="scientific">Intoshia linei</name>
    <dbReference type="NCBI Taxonomy" id="1819745"/>
    <lineage>
        <taxon>Eukaryota</taxon>
        <taxon>Metazoa</taxon>
        <taxon>Spiralia</taxon>
        <taxon>Lophotrochozoa</taxon>
        <taxon>Mesozoa</taxon>
        <taxon>Orthonectida</taxon>
        <taxon>Rhopaluridae</taxon>
        <taxon>Intoshia</taxon>
    </lineage>
</organism>
<evidence type="ECO:0000256" key="1">
    <source>
        <dbReference type="ARBA" id="ARBA00006040"/>
    </source>
</evidence>
<dbReference type="InterPro" id="IPR045090">
    <property type="entry name" value="Pept_M3A_M3B"/>
</dbReference>
<evidence type="ECO:0000259" key="8">
    <source>
        <dbReference type="Pfam" id="PF01432"/>
    </source>
</evidence>
<comment type="caution">
    <text evidence="9">The sequence shown here is derived from an EMBL/GenBank/DDBJ whole genome shotgun (WGS) entry which is preliminary data.</text>
</comment>
<keyword evidence="3 7" id="KW-0479">Metal-binding</keyword>
<dbReference type="Gene3D" id="3.40.390.10">
    <property type="entry name" value="Collagenase (Catalytic Domain)"/>
    <property type="match status" value="1"/>
</dbReference>
<dbReference type="AlphaFoldDB" id="A0A177B8Z7"/>
<dbReference type="PANTHER" id="PTHR11804">
    <property type="entry name" value="PROTEASE M3 THIMET OLIGOPEPTIDASE-RELATED"/>
    <property type="match status" value="1"/>
</dbReference>
<keyword evidence="5 7" id="KW-0862">Zinc</keyword>
<reference evidence="9 10" key="1">
    <citation type="submission" date="2016-04" db="EMBL/GenBank/DDBJ databases">
        <title>The genome of Intoshia linei affirms orthonectids as highly simplified spiralians.</title>
        <authorList>
            <person name="Mikhailov K.V."/>
            <person name="Slusarev G.S."/>
            <person name="Nikitin M.A."/>
            <person name="Logacheva M.D."/>
            <person name="Penin A."/>
            <person name="Aleoshin V."/>
            <person name="Panchin Y.V."/>
        </authorList>
    </citation>
    <scope>NUCLEOTIDE SEQUENCE [LARGE SCALE GENOMIC DNA]</scope>
    <source>
        <strain evidence="9">Intl2013</strain>
        <tissue evidence="9">Whole animal</tissue>
    </source>
</reference>
<evidence type="ECO:0000256" key="6">
    <source>
        <dbReference type="ARBA" id="ARBA00023049"/>
    </source>
</evidence>
<evidence type="ECO:0000256" key="2">
    <source>
        <dbReference type="ARBA" id="ARBA00022670"/>
    </source>
</evidence>
<dbReference type="Pfam" id="PF01432">
    <property type="entry name" value="Peptidase_M3"/>
    <property type="match status" value="1"/>
</dbReference>
<dbReference type="InterPro" id="IPR024079">
    <property type="entry name" value="MetalloPept_cat_dom_sf"/>
</dbReference>
<evidence type="ECO:0000256" key="5">
    <source>
        <dbReference type="ARBA" id="ARBA00022833"/>
    </source>
</evidence>
<comment type="cofactor">
    <cofactor evidence="7">
        <name>Zn(2+)</name>
        <dbReference type="ChEBI" id="CHEBI:29105"/>
    </cofactor>
    <text evidence="7">Binds 1 zinc ion.</text>
</comment>
<dbReference type="GO" id="GO:0006508">
    <property type="term" value="P:proteolysis"/>
    <property type="evidence" value="ECO:0007669"/>
    <property type="project" value="UniProtKB-KW"/>
</dbReference>
<dbReference type="SUPFAM" id="SSF55486">
    <property type="entry name" value="Metalloproteases ('zincins'), catalytic domain"/>
    <property type="match status" value="1"/>
</dbReference>
<dbReference type="EMBL" id="LWCA01000196">
    <property type="protein sequence ID" value="OAF70031.1"/>
    <property type="molecule type" value="Genomic_DNA"/>
</dbReference>
<evidence type="ECO:0000313" key="9">
    <source>
        <dbReference type="EMBL" id="OAF70031.1"/>
    </source>
</evidence>
<comment type="similarity">
    <text evidence="1 7">Belongs to the peptidase M3 family.</text>
</comment>
<feature type="domain" description="Peptidase M3A/M3B catalytic" evidence="8">
    <location>
        <begin position="295"/>
        <end position="747"/>
    </location>
</feature>
<keyword evidence="10" id="KW-1185">Reference proteome</keyword>
<proteinExistence type="inferred from homology"/>
<keyword evidence="2 7" id="KW-0645">Protease</keyword>